<name>C1GL20_PARBD</name>
<dbReference type="SUPFAM" id="SSF55797">
    <property type="entry name" value="PR-1-like"/>
    <property type="match status" value="1"/>
</dbReference>
<reference evidence="3 4" key="1">
    <citation type="journal article" date="2011" name="PLoS Genet.">
        <title>Comparative genomic analysis of human fungal pathogens causing paracoccidioidomycosis.</title>
        <authorList>
            <person name="Desjardins C.A."/>
            <person name="Champion M.D."/>
            <person name="Holder J.W."/>
            <person name="Muszewska A."/>
            <person name="Goldberg J."/>
            <person name="Bailao A.M."/>
            <person name="Brigido M.M."/>
            <person name="Ferreira M.E."/>
            <person name="Garcia A.M."/>
            <person name="Grynberg M."/>
            <person name="Gujja S."/>
            <person name="Heiman D.I."/>
            <person name="Henn M.R."/>
            <person name="Kodira C.D."/>
            <person name="Leon-Narvaez H."/>
            <person name="Longo L.V."/>
            <person name="Ma L.J."/>
            <person name="Malavazi I."/>
            <person name="Matsuo A.L."/>
            <person name="Morais F.V."/>
            <person name="Pereira M."/>
            <person name="Rodriguez-Brito S."/>
            <person name="Sakthikumar S."/>
            <person name="Salem-Izacc S.M."/>
            <person name="Sykes S.M."/>
            <person name="Teixeira M.M."/>
            <person name="Vallejo M.C."/>
            <person name="Walter M.E."/>
            <person name="Yandava C."/>
            <person name="Young S."/>
            <person name="Zeng Q."/>
            <person name="Zucker J."/>
            <person name="Felipe M.S."/>
            <person name="Goldman G.H."/>
            <person name="Haas B.J."/>
            <person name="McEwen J.G."/>
            <person name="Nino-Vega G."/>
            <person name="Puccia R."/>
            <person name="San-Blas G."/>
            <person name="Soares C.M."/>
            <person name="Birren B.W."/>
            <person name="Cuomo C.A."/>
        </authorList>
    </citation>
    <scope>NUCLEOTIDE SEQUENCE [LARGE SCALE GENOMIC DNA]</scope>
    <source>
        <strain evidence="3 4">Pb18</strain>
    </source>
</reference>
<dbReference type="InParanoid" id="C1GL20"/>
<keyword evidence="4" id="KW-1185">Reference proteome</keyword>
<dbReference type="InterPro" id="IPR001283">
    <property type="entry name" value="CRISP-related"/>
</dbReference>
<dbReference type="InterPro" id="IPR018244">
    <property type="entry name" value="Allrgn_V5/Tpx1_CS"/>
</dbReference>
<evidence type="ECO:0000313" key="4">
    <source>
        <dbReference type="Proteomes" id="UP000001628"/>
    </source>
</evidence>
<dbReference type="OMA" id="KPRFTHE"/>
<dbReference type="PANTHER" id="PTHR10334">
    <property type="entry name" value="CYSTEINE-RICH SECRETORY PROTEIN-RELATED"/>
    <property type="match status" value="1"/>
</dbReference>
<gene>
    <name evidence="3" type="ORF">PADG_08027</name>
</gene>
<keyword evidence="1" id="KW-0812">Transmembrane</keyword>
<dbReference type="PRINTS" id="PR00837">
    <property type="entry name" value="V5TPXLIKE"/>
</dbReference>
<keyword evidence="1" id="KW-0472">Membrane</keyword>
<dbReference type="Proteomes" id="UP000001628">
    <property type="component" value="Unassembled WGS sequence"/>
</dbReference>
<dbReference type="SMART" id="SM00198">
    <property type="entry name" value="SCP"/>
    <property type="match status" value="1"/>
</dbReference>
<feature type="domain" description="SCP" evidence="2">
    <location>
        <begin position="71"/>
        <end position="203"/>
    </location>
</feature>
<dbReference type="EMBL" id="KN275969">
    <property type="protein sequence ID" value="EEH43207.2"/>
    <property type="molecule type" value="Genomic_DNA"/>
</dbReference>
<dbReference type="Pfam" id="PF00188">
    <property type="entry name" value="CAP"/>
    <property type="match status" value="1"/>
</dbReference>
<dbReference type="OrthoDB" id="337038at2759"/>
<sequence>MDVQDSGDDSVEHDSCSSVDSVVSFESFFPSILRCGFLRDDLDCLSTVTLPPRPTVAQSSKTPPCYTSDSQFRNTIVAVTNKFRCEHNATALKWNRTLEVSSQNWARKCRWEHSTSGENLAMGYANVTATVQAWGDERRIFNFNKPRFTHETGHFSQLVWKGTKTMGCARFDCGKANPRDRDDDAAHGWYVVCQYFPPGNVVGVRSFEENVQPRVSGGVPRLKSGVFEWWALAIVLAGVLVGIEGVCYG</sequence>
<dbReference type="eggNOG" id="KOG3017">
    <property type="taxonomic scope" value="Eukaryota"/>
</dbReference>
<accession>C1GL20</accession>
<dbReference type="VEuPathDB" id="FungiDB:PADG_08027"/>
<dbReference type="AlphaFoldDB" id="C1GL20"/>
<dbReference type="KEGG" id="pbn:PADG_08027"/>
<evidence type="ECO:0000259" key="2">
    <source>
        <dbReference type="SMART" id="SM00198"/>
    </source>
</evidence>
<evidence type="ECO:0000256" key="1">
    <source>
        <dbReference type="SAM" id="Phobius"/>
    </source>
</evidence>
<dbReference type="PROSITE" id="PS01010">
    <property type="entry name" value="CRISP_2"/>
    <property type="match status" value="1"/>
</dbReference>
<organism evidence="3 4">
    <name type="scientific">Paracoccidioides brasiliensis (strain Pb18)</name>
    <dbReference type="NCBI Taxonomy" id="502780"/>
    <lineage>
        <taxon>Eukaryota</taxon>
        <taxon>Fungi</taxon>
        <taxon>Dikarya</taxon>
        <taxon>Ascomycota</taxon>
        <taxon>Pezizomycotina</taxon>
        <taxon>Eurotiomycetes</taxon>
        <taxon>Eurotiomycetidae</taxon>
        <taxon>Onygenales</taxon>
        <taxon>Ajellomycetaceae</taxon>
        <taxon>Paracoccidioides</taxon>
    </lineage>
</organism>
<dbReference type="GO" id="GO:0005576">
    <property type="term" value="C:extracellular region"/>
    <property type="evidence" value="ECO:0007669"/>
    <property type="project" value="InterPro"/>
</dbReference>
<dbReference type="HOGENOM" id="CLU_035730_6_2_1"/>
<dbReference type="PROSITE" id="PS01009">
    <property type="entry name" value="CRISP_1"/>
    <property type="match status" value="1"/>
</dbReference>
<dbReference type="GeneID" id="22586401"/>
<dbReference type="InterPro" id="IPR014044">
    <property type="entry name" value="CAP_dom"/>
</dbReference>
<feature type="transmembrane region" description="Helical" evidence="1">
    <location>
        <begin position="229"/>
        <end position="248"/>
    </location>
</feature>
<keyword evidence="1" id="KW-1133">Transmembrane helix</keyword>
<dbReference type="Gene3D" id="3.40.33.10">
    <property type="entry name" value="CAP"/>
    <property type="match status" value="1"/>
</dbReference>
<proteinExistence type="predicted"/>
<dbReference type="RefSeq" id="XP_010763285.1">
    <property type="nucleotide sequence ID" value="XM_010764983.1"/>
</dbReference>
<evidence type="ECO:0000313" key="3">
    <source>
        <dbReference type="EMBL" id="EEH43207.2"/>
    </source>
</evidence>
<protein>
    <recommendedName>
        <fullName evidence="2">SCP domain-containing protein</fullName>
    </recommendedName>
</protein>
<dbReference type="InterPro" id="IPR035940">
    <property type="entry name" value="CAP_sf"/>
</dbReference>